<evidence type="ECO:0000313" key="1">
    <source>
        <dbReference type="EMBL" id="CDQ08671.1"/>
    </source>
</evidence>
<sequence>MIRPATAWLENATVSFRHLGDQELHLIGENAPITEQQILRPGWGEGHREQRHVRLVGGAVVLATVATAAGGHHVGPDIPAFAGDGNDMVAGEFAEGEVFATVHAEMTVAMKQGLVGQCRRANGALMATTDGDDRMNVELRENATAAADAAVSGKERIPQCPGNITPDIMGRGFFPGFPGHGTTTDVKAQHEVHRLSVSHRLLEASTKYSMKMC</sequence>
<organism evidence="1">
    <name type="scientific">Acidithiobacillus ferrivorans</name>
    <dbReference type="NCBI Taxonomy" id="160808"/>
    <lineage>
        <taxon>Bacteria</taxon>
        <taxon>Pseudomonadati</taxon>
        <taxon>Pseudomonadota</taxon>
        <taxon>Acidithiobacillia</taxon>
        <taxon>Acidithiobacillales</taxon>
        <taxon>Acidithiobacillaceae</taxon>
        <taxon>Acidithiobacillus</taxon>
    </lineage>
</organism>
<proteinExistence type="predicted"/>
<dbReference type="AlphaFoldDB" id="A0A060UJV6"/>
<comment type="caution">
    <text evidence="1">The sequence shown here is derived from an EMBL/GenBank/DDBJ whole genome shotgun (WGS) entry which is preliminary data.</text>
</comment>
<reference evidence="1" key="2">
    <citation type="submission" date="2014-07" db="EMBL/GenBank/DDBJ databases">
        <title>Initial genome analysis of the psychrotolerant acidophile Acidithiobacillus ferrivorans CF27: insights into iron and sulfur oxidation pathways and into biofilm formation.</title>
        <authorList>
            <person name="Talla E."/>
            <person name="Hedrich S."/>
            <person name="Mangenot S."/>
            <person name="Ji B."/>
            <person name="Johnson D.B."/>
            <person name="Barbe V."/>
            <person name="Bonnefoy V."/>
        </authorList>
    </citation>
    <scope>NUCLEOTIDE SEQUENCE [LARGE SCALE GENOMIC DNA]</scope>
    <source>
        <strain evidence="1">CF27</strain>
    </source>
</reference>
<gene>
    <name evidence="1" type="ORF">AFERRI_100106</name>
</gene>
<protein>
    <submittedName>
        <fullName evidence="1">Uncharacterized protein</fullName>
    </submittedName>
</protein>
<reference evidence="1" key="1">
    <citation type="submission" date="2014-03" db="EMBL/GenBank/DDBJ databases">
        <authorList>
            <person name="Genoscope - CEA"/>
        </authorList>
    </citation>
    <scope>NUCLEOTIDE SEQUENCE [LARGE SCALE GENOMIC DNA]</scope>
    <source>
        <strain evidence="1">CF27</strain>
    </source>
</reference>
<accession>A0A060UJV6</accession>
<dbReference type="EMBL" id="CCCS020000002">
    <property type="protein sequence ID" value="CDQ08671.1"/>
    <property type="molecule type" value="Genomic_DNA"/>
</dbReference>
<name>A0A060UJV6_9PROT</name>